<dbReference type="Proteomes" id="UP000199531">
    <property type="component" value="Unassembled WGS sequence"/>
</dbReference>
<dbReference type="OrthoDB" id="8585334at2"/>
<dbReference type="EMBL" id="FOCW01000005">
    <property type="protein sequence ID" value="SEN71747.1"/>
    <property type="molecule type" value="Genomic_DNA"/>
</dbReference>
<dbReference type="AlphaFoldDB" id="A0A1H8IUW0"/>
<reference evidence="1 2" key="1">
    <citation type="submission" date="2016-10" db="EMBL/GenBank/DDBJ databases">
        <authorList>
            <person name="de Groot N.N."/>
        </authorList>
    </citation>
    <scope>NUCLEOTIDE SEQUENCE [LARGE SCALE GENOMIC DNA]</scope>
    <source>
        <strain evidence="1 2">DSM 15123</strain>
    </source>
</reference>
<evidence type="ECO:0000313" key="2">
    <source>
        <dbReference type="Proteomes" id="UP000199531"/>
    </source>
</evidence>
<protein>
    <recommendedName>
        <fullName evidence="3">Recombinase</fullName>
    </recommendedName>
</protein>
<gene>
    <name evidence="1" type="ORF">SAMN02745977_01840</name>
</gene>
<organism evidence="1 2">
    <name type="scientific">Brachymonas denitrificans DSM 15123</name>
    <dbReference type="NCBI Taxonomy" id="1121117"/>
    <lineage>
        <taxon>Bacteria</taxon>
        <taxon>Pseudomonadati</taxon>
        <taxon>Pseudomonadota</taxon>
        <taxon>Betaproteobacteria</taxon>
        <taxon>Burkholderiales</taxon>
        <taxon>Comamonadaceae</taxon>
        <taxon>Brachymonas</taxon>
    </lineage>
</organism>
<accession>A0A1H8IUW0</accession>
<evidence type="ECO:0000313" key="1">
    <source>
        <dbReference type="EMBL" id="SEN71747.1"/>
    </source>
</evidence>
<keyword evidence="2" id="KW-1185">Reference proteome</keyword>
<dbReference type="RefSeq" id="WP_143280574.1">
    <property type="nucleotide sequence ID" value="NZ_FOCW01000005.1"/>
</dbReference>
<evidence type="ECO:0008006" key="3">
    <source>
        <dbReference type="Google" id="ProtNLM"/>
    </source>
</evidence>
<proteinExistence type="predicted"/>
<name>A0A1H8IUW0_9BURK</name>
<dbReference type="STRING" id="1121117.SAMN02745977_01840"/>
<sequence>MRCVKALTRNSPPALLRGLVYAPTGSRMVPSYTVKTKSGGKRYRYYADLKYVRYGTSAETYGSINADQLEGIVVQQVLQALQSPASIQAVWDAVKAATKELDESHVVLAMRNLGAVWASLFPEEQRRIVNLMIRRVQITEDAIEIQWHTPGWQSLVGEFQPNTIGAELAELAESA</sequence>